<comment type="caution">
    <text evidence="2">The sequence shown here is derived from an EMBL/GenBank/DDBJ whole genome shotgun (WGS) entry which is preliminary data.</text>
</comment>
<keyword evidence="1" id="KW-0472">Membrane</keyword>
<dbReference type="EMBL" id="QKWP01000299">
    <property type="protein sequence ID" value="RIB22651.1"/>
    <property type="molecule type" value="Genomic_DNA"/>
</dbReference>
<evidence type="ECO:0000313" key="2">
    <source>
        <dbReference type="EMBL" id="RIB22651.1"/>
    </source>
</evidence>
<name>A0A397VLG3_9GLOM</name>
<evidence type="ECO:0000313" key="3">
    <source>
        <dbReference type="Proteomes" id="UP000266673"/>
    </source>
</evidence>
<protein>
    <submittedName>
        <fullName evidence="2">Uncharacterized protein</fullName>
    </submittedName>
</protein>
<reference evidence="2 3" key="1">
    <citation type="submission" date="2018-06" db="EMBL/GenBank/DDBJ databases">
        <title>Comparative genomics reveals the genomic features of Rhizophagus irregularis, R. cerebriforme, R. diaphanum and Gigaspora rosea, and their symbiotic lifestyle signature.</title>
        <authorList>
            <person name="Morin E."/>
            <person name="San Clemente H."/>
            <person name="Chen E.C.H."/>
            <person name="De La Providencia I."/>
            <person name="Hainaut M."/>
            <person name="Kuo A."/>
            <person name="Kohler A."/>
            <person name="Murat C."/>
            <person name="Tang N."/>
            <person name="Roy S."/>
            <person name="Loubradou J."/>
            <person name="Henrissat B."/>
            <person name="Grigoriev I.V."/>
            <person name="Corradi N."/>
            <person name="Roux C."/>
            <person name="Martin F.M."/>
        </authorList>
    </citation>
    <scope>NUCLEOTIDE SEQUENCE [LARGE SCALE GENOMIC DNA]</scope>
    <source>
        <strain evidence="2 3">DAOM 194757</strain>
    </source>
</reference>
<organism evidence="2 3">
    <name type="scientific">Gigaspora rosea</name>
    <dbReference type="NCBI Taxonomy" id="44941"/>
    <lineage>
        <taxon>Eukaryota</taxon>
        <taxon>Fungi</taxon>
        <taxon>Fungi incertae sedis</taxon>
        <taxon>Mucoromycota</taxon>
        <taxon>Glomeromycotina</taxon>
        <taxon>Glomeromycetes</taxon>
        <taxon>Diversisporales</taxon>
        <taxon>Gigasporaceae</taxon>
        <taxon>Gigaspora</taxon>
    </lineage>
</organism>
<evidence type="ECO:0000256" key="1">
    <source>
        <dbReference type="SAM" id="Phobius"/>
    </source>
</evidence>
<feature type="transmembrane region" description="Helical" evidence="1">
    <location>
        <begin position="295"/>
        <end position="315"/>
    </location>
</feature>
<proteinExistence type="predicted"/>
<keyword evidence="1" id="KW-0812">Transmembrane</keyword>
<gene>
    <name evidence="2" type="ORF">C2G38_2140120</name>
</gene>
<keyword evidence="3" id="KW-1185">Reference proteome</keyword>
<keyword evidence="1" id="KW-1133">Transmembrane helix</keyword>
<dbReference type="Proteomes" id="UP000266673">
    <property type="component" value="Unassembled WGS sequence"/>
</dbReference>
<accession>A0A397VLG3</accession>
<sequence>MTIIGSTFNQKGEIYYMQMDANFVRDKTLYEPLRGIYEGIINYKSKNQPLLSEEAAISLACITKDATLKFEIRSELLTTDGNYQYISINYENNTIRVNKTDPSKDKTTVPGIVSDLNNMIKYKTIITFADGLTNDLDETCGLKPKDDIFGDYKNQIIPFFAIAAVNFVLYTLSQFGGKSESEDLIQMINIATSGLFSATHSSFSSIFAFSDVSSYPPFILPRGGFNELKLTNIIVILLTLYNSETILLINKDKIEKLFDKNFNATAKYRAFADILLKSIPQLVIQILYFELIVTYSIIPFFTLCTTIFMIFLTTVRGIHDLFIEGNKNEEEEKKDEVKGSK</sequence>
<dbReference type="AlphaFoldDB" id="A0A397VLG3"/>
<dbReference type="OrthoDB" id="2445954at2759"/>